<dbReference type="AlphaFoldDB" id="A0A9P8UFR4"/>
<dbReference type="GeneID" id="70132075"/>
<accession>A0A9P8UFR4</accession>
<evidence type="ECO:0000313" key="2">
    <source>
        <dbReference type="EMBL" id="KAH6651427.1"/>
    </source>
</evidence>
<protein>
    <recommendedName>
        <fullName evidence="1">SnoaL-like domain-containing protein</fullName>
    </recommendedName>
</protein>
<comment type="caution">
    <text evidence="2">The sequence shown here is derived from an EMBL/GenBank/DDBJ whole genome shotgun (WGS) entry which is preliminary data.</text>
</comment>
<reference evidence="2" key="1">
    <citation type="journal article" date="2021" name="Nat. Commun.">
        <title>Genetic determinants of endophytism in the Arabidopsis root mycobiome.</title>
        <authorList>
            <person name="Mesny F."/>
            <person name="Miyauchi S."/>
            <person name="Thiergart T."/>
            <person name="Pickel B."/>
            <person name="Atanasova L."/>
            <person name="Karlsson M."/>
            <person name="Huettel B."/>
            <person name="Barry K.W."/>
            <person name="Haridas S."/>
            <person name="Chen C."/>
            <person name="Bauer D."/>
            <person name="Andreopoulos W."/>
            <person name="Pangilinan J."/>
            <person name="LaButti K."/>
            <person name="Riley R."/>
            <person name="Lipzen A."/>
            <person name="Clum A."/>
            <person name="Drula E."/>
            <person name="Henrissat B."/>
            <person name="Kohler A."/>
            <person name="Grigoriev I.V."/>
            <person name="Martin F.M."/>
            <person name="Hacquard S."/>
        </authorList>
    </citation>
    <scope>NUCLEOTIDE SEQUENCE</scope>
    <source>
        <strain evidence="2">MPI-SDFR-AT-0073</strain>
    </source>
</reference>
<feature type="domain" description="SnoaL-like" evidence="1">
    <location>
        <begin position="10"/>
        <end position="155"/>
    </location>
</feature>
<dbReference type="EMBL" id="JAGPXC010000006">
    <property type="protein sequence ID" value="KAH6651427.1"/>
    <property type="molecule type" value="Genomic_DNA"/>
</dbReference>
<dbReference type="Pfam" id="PF13577">
    <property type="entry name" value="SnoaL_4"/>
    <property type="match status" value="1"/>
</dbReference>
<dbReference type="InterPro" id="IPR037401">
    <property type="entry name" value="SnoaL-like"/>
</dbReference>
<dbReference type="RefSeq" id="XP_045955705.1">
    <property type="nucleotide sequence ID" value="XM_046103183.1"/>
</dbReference>
<sequence>MSAQYDVPTYLLDKENIRDTVIRMMFAFDQGATLVLVNRVYTPEIILDYDTLLIGKGIENIASSEWAKRLETMHDHFDTTQHIVQNLLVELPQPGSAPRPARCTVFAYAHGWFYKRDGEGWPRTLGKRNGANYELELVRSDDEKAKGGNPWRITRQKVRLDFQDLGA</sequence>
<name>A0A9P8UFR4_9PEZI</name>
<evidence type="ECO:0000313" key="3">
    <source>
        <dbReference type="Proteomes" id="UP000758603"/>
    </source>
</evidence>
<evidence type="ECO:0000259" key="1">
    <source>
        <dbReference type="Pfam" id="PF13577"/>
    </source>
</evidence>
<dbReference type="Proteomes" id="UP000758603">
    <property type="component" value="Unassembled WGS sequence"/>
</dbReference>
<gene>
    <name evidence="2" type="ORF">BKA67DRAFT_570919</name>
</gene>
<dbReference type="InterPro" id="IPR032710">
    <property type="entry name" value="NTF2-like_dom_sf"/>
</dbReference>
<dbReference type="OrthoDB" id="5208229at2759"/>
<dbReference type="Gene3D" id="3.10.450.50">
    <property type="match status" value="1"/>
</dbReference>
<organism evidence="2 3">
    <name type="scientific">Truncatella angustata</name>
    <dbReference type="NCBI Taxonomy" id="152316"/>
    <lineage>
        <taxon>Eukaryota</taxon>
        <taxon>Fungi</taxon>
        <taxon>Dikarya</taxon>
        <taxon>Ascomycota</taxon>
        <taxon>Pezizomycotina</taxon>
        <taxon>Sordariomycetes</taxon>
        <taxon>Xylariomycetidae</taxon>
        <taxon>Amphisphaeriales</taxon>
        <taxon>Sporocadaceae</taxon>
        <taxon>Truncatella</taxon>
    </lineage>
</organism>
<dbReference type="SUPFAM" id="SSF54427">
    <property type="entry name" value="NTF2-like"/>
    <property type="match status" value="1"/>
</dbReference>
<proteinExistence type="predicted"/>
<keyword evidence="3" id="KW-1185">Reference proteome</keyword>